<dbReference type="HAMAP" id="MF_01384">
    <property type="entry name" value="UreD"/>
    <property type="match status" value="1"/>
</dbReference>
<dbReference type="Pfam" id="PF01774">
    <property type="entry name" value="UreD"/>
    <property type="match status" value="1"/>
</dbReference>
<reference evidence="5 6" key="1">
    <citation type="submission" date="2022-09" db="EMBL/GenBank/DDBJ databases">
        <title>Chelativorans salina sp. nov., a novel slightly halophilic bacterium isolated from a saline lake sediment enrichment.</title>
        <authorList>
            <person name="Gao L."/>
            <person name="Fang B.-Z."/>
            <person name="Li W.-J."/>
        </authorList>
    </citation>
    <scope>NUCLEOTIDE SEQUENCE [LARGE SCALE GENOMIC DNA]</scope>
    <source>
        <strain evidence="5 6">EGI FJ00035</strain>
    </source>
</reference>
<comment type="subunit">
    <text evidence="3">UreD, UreF and UreG form a complex that acts as a GTP-hydrolysis-dependent molecular chaperone, activating the urease apoprotein by helping to assemble the nickel containing metallocenter of UreC. The UreE protein probably delivers the nickel.</text>
</comment>
<comment type="function">
    <text evidence="3">Required for maturation of urease via the functional incorporation of the urease nickel metallocenter.</text>
</comment>
<dbReference type="InterPro" id="IPR002669">
    <property type="entry name" value="UreD"/>
</dbReference>
<dbReference type="Proteomes" id="UP001320831">
    <property type="component" value="Unassembled WGS sequence"/>
</dbReference>
<dbReference type="EMBL" id="JAOCZP010000008">
    <property type="protein sequence ID" value="MCT7377618.1"/>
    <property type="molecule type" value="Genomic_DNA"/>
</dbReference>
<keyword evidence="3" id="KW-0996">Nickel insertion</keyword>
<proteinExistence type="inferred from homology"/>
<evidence type="ECO:0000256" key="1">
    <source>
        <dbReference type="ARBA" id="ARBA00007177"/>
    </source>
</evidence>
<feature type="region of interest" description="Disordered" evidence="4">
    <location>
        <begin position="1"/>
        <end position="21"/>
    </location>
</feature>
<protein>
    <recommendedName>
        <fullName evidence="3">Urease accessory protein UreD</fullName>
    </recommendedName>
</protein>
<comment type="caution">
    <text evidence="5">The sequence shown here is derived from an EMBL/GenBank/DDBJ whole genome shotgun (WGS) entry which is preliminary data.</text>
</comment>
<evidence type="ECO:0000256" key="4">
    <source>
        <dbReference type="SAM" id="MobiDB-lite"/>
    </source>
</evidence>
<evidence type="ECO:0000256" key="2">
    <source>
        <dbReference type="ARBA" id="ARBA00023186"/>
    </source>
</evidence>
<sequence>MTISNAPPLPPASMQRARGAGRLGTKLRAGRTCLDTFYQEGCCKIRLPRGHGEALEAVLINTSGGLTGGDHMEWKAEAAAGTKLVLTTQACERIYRSTGDDARISTALRVGPGAHVDWLPQETILFEASRLDRTLKVELAEGATFTAIEAVLLGREAMGEAARSARLKDRWHIYRSGRLIHAETTRLTGDDIERDGLSLLSGHNAFATLLAVTPDAGEKLEALRAMIAPHAHAAASAIGERLVLRILAPSGLMLRRTLAPAIALLSSAGALPRLWTI</sequence>
<keyword evidence="2 3" id="KW-0143">Chaperone</keyword>
<gene>
    <name evidence="3" type="primary">ureD</name>
    <name evidence="5" type="ORF">N5A92_21595</name>
</gene>
<keyword evidence="6" id="KW-1185">Reference proteome</keyword>
<dbReference type="PANTHER" id="PTHR33643:SF1">
    <property type="entry name" value="UREASE ACCESSORY PROTEIN D"/>
    <property type="match status" value="1"/>
</dbReference>
<evidence type="ECO:0000313" key="5">
    <source>
        <dbReference type="EMBL" id="MCT7377618.1"/>
    </source>
</evidence>
<comment type="similarity">
    <text evidence="1 3">Belongs to the UreD family.</text>
</comment>
<organism evidence="5 6">
    <name type="scientific">Chelativorans salis</name>
    <dbReference type="NCBI Taxonomy" id="2978478"/>
    <lineage>
        <taxon>Bacteria</taxon>
        <taxon>Pseudomonadati</taxon>
        <taxon>Pseudomonadota</taxon>
        <taxon>Alphaproteobacteria</taxon>
        <taxon>Hyphomicrobiales</taxon>
        <taxon>Phyllobacteriaceae</taxon>
        <taxon>Chelativorans</taxon>
    </lineage>
</organism>
<comment type="subcellular location">
    <subcellularLocation>
        <location evidence="3">Cytoplasm</location>
    </subcellularLocation>
</comment>
<accession>A0ABT2LSV4</accession>
<evidence type="ECO:0000313" key="6">
    <source>
        <dbReference type="Proteomes" id="UP001320831"/>
    </source>
</evidence>
<name>A0ABT2LSV4_9HYPH</name>
<evidence type="ECO:0000256" key="3">
    <source>
        <dbReference type="HAMAP-Rule" id="MF_01384"/>
    </source>
</evidence>
<dbReference type="PANTHER" id="PTHR33643">
    <property type="entry name" value="UREASE ACCESSORY PROTEIN D"/>
    <property type="match status" value="1"/>
</dbReference>
<dbReference type="RefSeq" id="WP_260906211.1">
    <property type="nucleotide sequence ID" value="NZ_JAOCZP010000008.1"/>
</dbReference>
<keyword evidence="3" id="KW-0963">Cytoplasm</keyword>